<accession>A0A383EDX5</accession>
<dbReference type="AlphaFoldDB" id="A0A383EDX5"/>
<reference evidence="3" key="1">
    <citation type="submission" date="2018-05" db="EMBL/GenBank/DDBJ databases">
        <authorList>
            <person name="Lanie J.A."/>
            <person name="Ng W.-L."/>
            <person name="Kazmierczak K.M."/>
            <person name="Andrzejewski T.M."/>
            <person name="Davidsen T.M."/>
            <person name="Wayne K.J."/>
            <person name="Tettelin H."/>
            <person name="Glass J.I."/>
            <person name="Rusch D."/>
            <person name="Podicherti R."/>
            <person name="Tsui H.-C.T."/>
            <person name="Winkler M.E."/>
        </authorList>
    </citation>
    <scope>NUCLEOTIDE SEQUENCE</scope>
</reference>
<dbReference type="GO" id="GO:0008168">
    <property type="term" value="F:methyltransferase activity"/>
    <property type="evidence" value="ECO:0007669"/>
    <property type="project" value="UniProtKB-KW"/>
</dbReference>
<keyword evidence="1" id="KW-0489">Methyltransferase</keyword>
<dbReference type="Pfam" id="PF03602">
    <property type="entry name" value="Cons_hypoth95"/>
    <property type="match status" value="1"/>
</dbReference>
<evidence type="ECO:0000256" key="1">
    <source>
        <dbReference type="ARBA" id="ARBA00022603"/>
    </source>
</evidence>
<dbReference type="PANTHER" id="PTHR43542">
    <property type="entry name" value="METHYLTRANSFERASE"/>
    <property type="match status" value="1"/>
</dbReference>
<dbReference type="EMBL" id="UINC01225125">
    <property type="protein sequence ID" value="SVE55046.1"/>
    <property type="molecule type" value="Genomic_DNA"/>
</dbReference>
<dbReference type="Gene3D" id="3.40.50.150">
    <property type="entry name" value="Vaccinia Virus protein VP39"/>
    <property type="match status" value="1"/>
</dbReference>
<proteinExistence type="predicted"/>
<evidence type="ECO:0000313" key="3">
    <source>
        <dbReference type="EMBL" id="SVE55046.1"/>
    </source>
</evidence>
<dbReference type="PIRSF" id="PIRSF004553">
    <property type="entry name" value="CHP00095"/>
    <property type="match status" value="1"/>
</dbReference>
<dbReference type="InterPro" id="IPR004398">
    <property type="entry name" value="RNA_MeTrfase_RsmD"/>
</dbReference>
<gene>
    <name evidence="3" type="ORF">METZ01_LOCUS507900</name>
</gene>
<dbReference type="SUPFAM" id="SSF53335">
    <property type="entry name" value="S-adenosyl-L-methionine-dependent methyltransferases"/>
    <property type="match status" value="1"/>
</dbReference>
<keyword evidence="2" id="KW-0808">Transferase</keyword>
<dbReference type="GO" id="GO:0031167">
    <property type="term" value="P:rRNA methylation"/>
    <property type="evidence" value="ECO:0007669"/>
    <property type="project" value="InterPro"/>
</dbReference>
<dbReference type="NCBIfam" id="TIGR00095">
    <property type="entry name" value="16S rRNA (guanine(966)-N(2))-methyltransferase RsmD"/>
    <property type="match status" value="1"/>
</dbReference>
<protein>
    <recommendedName>
        <fullName evidence="4">16S rRNA (Guanine(966)-N(2))-methyltransferase RsmD</fullName>
    </recommendedName>
</protein>
<organism evidence="3">
    <name type="scientific">marine metagenome</name>
    <dbReference type="NCBI Taxonomy" id="408172"/>
    <lineage>
        <taxon>unclassified sequences</taxon>
        <taxon>metagenomes</taxon>
        <taxon>ecological metagenomes</taxon>
    </lineage>
</organism>
<evidence type="ECO:0008006" key="4">
    <source>
        <dbReference type="Google" id="ProtNLM"/>
    </source>
</evidence>
<dbReference type="InterPro" id="IPR029063">
    <property type="entry name" value="SAM-dependent_MTases_sf"/>
</dbReference>
<evidence type="ECO:0000256" key="2">
    <source>
        <dbReference type="ARBA" id="ARBA00022679"/>
    </source>
</evidence>
<dbReference type="PANTHER" id="PTHR43542:SF1">
    <property type="entry name" value="METHYLTRANSFERASE"/>
    <property type="match status" value="1"/>
</dbReference>
<name>A0A383EDX5_9ZZZZ</name>
<sequence>MINIIGGKYKRAKLEVPMQNVRPTSAIKREAIFSILESYALKNSYNLYADKCFIDLFAGSGSLGLEAISRGSAFGYFFEINNEVLNTLTLNCKKICKEDQFRIYQQDSTQVIDANFEYPISGIFIDPPYKLDPFNNLLKKLLDKNIIQQDTITIVETDNKTSFEIINGLSVLSERIYGKTKILFLKKN</sequence>